<sequence>MPQSNTSEIDIPAIRNVKAQWGVPRLCLREDQNTSSAGTLETWIGISGKGCEPKGAMVQAGIKVVLQDDGTTTAHAWVSWYPAIPYMDIVDFDVRPGDVVTVELMVSDANNGEVHIVNRRTGHSISQPVYSPDPAVGDFSICSNGDGRAWAVIEGPFTPERDPPDTAIGADGIPVFDDVSFRTLEVGAPSKGRARGLHDGSAMLYILADDRGIAVNVDALGENGFQLYTTKSCANGSESRE</sequence>
<protein>
    <submittedName>
        <fullName evidence="1">Uncharacterized protein</fullName>
    </submittedName>
</protein>
<gene>
    <name evidence="1" type="ORF">O1611_g4737</name>
</gene>
<dbReference type="EMBL" id="JAPUUL010000926">
    <property type="protein sequence ID" value="KAJ8128895.1"/>
    <property type="molecule type" value="Genomic_DNA"/>
</dbReference>
<dbReference type="Proteomes" id="UP001153332">
    <property type="component" value="Unassembled WGS sequence"/>
</dbReference>
<keyword evidence="2" id="KW-1185">Reference proteome</keyword>
<proteinExistence type="predicted"/>
<name>A0ACC2JN47_9PEZI</name>
<evidence type="ECO:0000313" key="1">
    <source>
        <dbReference type="EMBL" id="KAJ8128895.1"/>
    </source>
</evidence>
<accession>A0ACC2JN47</accession>
<comment type="caution">
    <text evidence="1">The sequence shown here is derived from an EMBL/GenBank/DDBJ whole genome shotgun (WGS) entry which is preliminary data.</text>
</comment>
<reference evidence="1" key="1">
    <citation type="submission" date="2022-12" db="EMBL/GenBank/DDBJ databases">
        <title>Genome Sequence of Lasiodiplodia mahajangana.</title>
        <authorList>
            <person name="Buettner E."/>
        </authorList>
    </citation>
    <scope>NUCLEOTIDE SEQUENCE</scope>
    <source>
        <strain evidence="1">VT137</strain>
    </source>
</reference>
<evidence type="ECO:0000313" key="2">
    <source>
        <dbReference type="Proteomes" id="UP001153332"/>
    </source>
</evidence>
<organism evidence="1 2">
    <name type="scientific">Lasiodiplodia mahajangana</name>
    <dbReference type="NCBI Taxonomy" id="1108764"/>
    <lineage>
        <taxon>Eukaryota</taxon>
        <taxon>Fungi</taxon>
        <taxon>Dikarya</taxon>
        <taxon>Ascomycota</taxon>
        <taxon>Pezizomycotina</taxon>
        <taxon>Dothideomycetes</taxon>
        <taxon>Dothideomycetes incertae sedis</taxon>
        <taxon>Botryosphaeriales</taxon>
        <taxon>Botryosphaeriaceae</taxon>
        <taxon>Lasiodiplodia</taxon>
    </lineage>
</organism>